<comment type="caution">
    <text evidence="1">The sequence shown here is derived from an EMBL/GenBank/DDBJ whole genome shotgun (WGS) entry which is preliminary data.</text>
</comment>
<dbReference type="AlphaFoldDB" id="A0A0A0EGN6"/>
<evidence type="ECO:0000313" key="2">
    <source>
        <dbReference type="Proteomes" id="UP000030004"/>
    </source>
</evidence>
<proteinExistence type="predicted"/>
<dbReference type="STRING" id="1461694.ATO9_01105"/>
<sequence length="183" mass="20074">MIERRFQKGDAASVALYSDCEAYRYALTREWDPSGRKVLFVMLNPSKATEVQNDPTVERCERRARVLGFGAFRVTNIFAYRATDPRVLKAQDAPTGPENDQVIRDGVAWADTVIAAWGAHGDHLGRGAEVAALLSGLGCAPQHFGLSKAGHPRHPLYIAYARQPEAWMPADIARLAPDPLGTC</sequence>
<protein>
    <recommendedName>
        <fullName evidence="3">DUF1643 domain-containing protein</fullName>
    </recommendedName>
</protein>
<evidence type="ECO:0008006" key="3">
    <source>
        <dbReference type="Google" id="ProtNLM"/>
    </source>
</evidence>
<accession>A0A0A0EGN6</accession>
<reference evidence="1 2" key="1">
    <citation type="journal article" date="2015" name="Antonie Van Leeuwenhoek">
        <title>Pseudooceanicola atlanticus gen. nov. sp. nov., isolated from surface seawater of the Atlantic Ocean and reclassification of Oceanicola batsensis, Oceanicola marinus, Oceanicola nitratireducens, Oceanicola nanhaiensis, Oceanicola antarcticus and Oceanicola flagellatus, as Pseudooceanicola batsensis comb. nov., Pseudooceanicola marinus comb. nov., Pseudooceanicola nitratireducens comb. nov., Pseudooceanicola nanhaiensis comb. nov., Pseudooceanicola antarcticus comb. nov., and Pseudooceanicola flagellatus comb. nov.</title>
        <authorList>
            <person name="Lai Q."/>
            <person name="Li G."/>
            <person name="Liu X."/>
            <person name="Du Y."/>
            <person name="Sun F."/>
            <person name="Shao Z."/>
        </authorList>
    </citation>
    <scope>NUCLEOTIDE SEQUENCE [LARGE SCALE GENOMIC DNA]</scope>
    <source>
        <strain evidence="1 2">22II-s11g</strain>
    </source>
</reference>
<dbReference type="eggNOG" id="COG4333">
    <property type="taxonomic scope" value="Bacteria"/>
</dbReference>
<dbReference type="RefSeq" id="WP_043743907.1">
    <property type="nucleotide sequence ID" value="NZ_AQQX01000001.1"/>
</dbReference>
<dbReference type="EMBL" id="AQQX01000001">
    <property type="protein sequence ID" value="KGM50136.1"/>
    <property type="molecule type" value="Genomic_DNA"/>
</dbReference>
<name>A0A0A0EGN6_9RHOB</name>
<dbReference type="InterPro" id="IPR012441">
    <property type="entry name" value="DUF1643"/>
</dbReference>
<dbReference type="Pfam" id="PF07799">
    <property type="entry name" value="DUF1643"/>
    <property type="match status" value="1"/>
</dbReference>
<evidence type="ECO:0000313" key="1">
    <source>
        <dbReference type="EMBL" id="KGM50136.1"/>
    </source>
</evidence>
<organism evidence="1 2">
    <name type="scientific">Pseudooceanicola atlanticus</name>
    <dbReference type="NCBI Taxonomy" id="1461694"/>
    <lineage>
        <taxon>Bacteria</taxon>
        <taxon>Pseudomonadati</taxon>
        <taxon>Pseudomonadota</taxon>
        <taxon>Alphaproteobacteria</taxon>
        <taxon>Rhodobacterales</taxon>
        <taxon>Paracoccaceae</taxon>
        <taxon>Pseudooceanicola</taxon>
    </lineage>
</organism>
<dbReference type="Proteomes" id="UP000030004">
    <property type="component" value="Unassembled WGS sequence"/>
</dbReference>
<gene>
    <name evidence="1" type="ORF">ATO9_01105</name>
</gene>
<keyword evidence="2" id="KW-1185">Reference proteome</keyword>
<dbReference type="OrthoDB" id="9807577at2"/>